<keyword evidence="3" id="KW-1185">Reference proteome</keyword>
<accession>A0A7M7KCT1</accession>
<feature type="region of interest" description="Disordered" evidence="1">
    <location>
        <begin position="1"/>
        <end position="34"/>
    </location>
</feature>
<evidence type="ECO:0000313" key="2">
    <source>
        <dbReference type="EnsemblMetazoa" id="XP_022664946"/>
    </source>
</evidence>
<dbReference type="Proteomes" id="UP000594260">
    <property type="component" value="Unplaced"/>
</dbReference>
<evidence type="ECO:0000256" key="1">
    <source>
        <dbReference type="SAM" id="MobiDB-lite"/>
    </source>
</evidence>
<feature type="region of interest" description="Disordered" evidence="1">
    <location>
        <begin position="218"/>
        <end position="254"/>
    </location>
</feature>
<sequence length="509" mass="53530">MSLRHFSFPSHSTTEELVDLASRDASQSEPKTTDLIRESVTVPVISVSEVSFSEQAPSAGWSQPVEISQDDSSRLCRDAACQTEFECPMCNQALSRTEIAVESRSTQTAPETRSVFTRSSRFLSARHGCSDPAPPPDDPFTLARVSSKGDSTAVLSRRVRGRFRGRGRGRGRGAAPANAVVQNASEQNQLNGGRGRQDRRAAGFDTLLALLESRLGEAAGRPPVQDGQPSTAAAAAAAAAAPPPPSSSSTGRATTLSNVTIPLDRQPEMGASNSSTDVAVQVVAYDGDSSSSSDTLFGVSAPKNQAPVFRTSSSRMAKLQQNLSARTKTTTTTTTTTNTSATSAAAPSTPADIRGSRFSSFPAASNIYESTNSSRDAVSGTHVKTSPPPHYPPLTALATPNQQKRDIPSTVASSLPIPTIADWITNINRGPTRIRRVGVRGFLDRLLGKESVATTLQRGQADVKNSSLAPANARNSNRSASSVAPIGRVKSPVLVAAGARTRSDSDSTR</sequence>
<protein>
    <submittedName>
        <fullName evidence="2">Uncharacterized protein</fullName>
    </submittedName>
</protein>
<dbReference type="GeneID" id="111251984"/>
<proteinExistence type="predicted"/>
<dbReference type="RefSeq" id="XP_022664946.1">
    <property type="nucleotide sequence ID" value="XM_022809211.1"/>
</dbReference>
<feature type="compositionally biased region" description="Polar residues" evidence="1">
    <location>
        <begin position="180"/>
        <end position="191"/>
    </location>
</feature>
<evidence type="ECO:0000313" key="3">
    <source>
        <dbReference type="Proteomes" id="UP000594260"/>
    </source>
</evidence>
<feature type="region of interest" description="Disordered" evidence="1">
    <location>
        <begin position="370"/>
        <end position="391"/>
    </location>
</feature>
<feature type="compositionally biased region" description="Basic residues" evidence="1">
    <location>
        <begin position="157"/>
        <end position="171"/>
    </location>
</feature>
<feature type="region of interest" description="Disordered" evidence="1">
    <location>
        <begin position="457"/>
        <end position="487"/>
    </location>
</feature>
<dbReference type="AlphaFoldDB" id="A0A7M7KCT1"/>
<organism evidence="2 3">
    <name type="scientific">Varroa destructor</name>
    <name type="common">Honeybee mite</name>
    <dbReference type="NCBI Taxonomy" id="109461"/>
    <lineage>
        <taxon>Eukaryota</taxon>
        <taxon>Metazoa</taxon>
        <taxon>Ecdysozoa</taxon>
        <taxon>Arthropoda</taxon>
        <taxon>Chelicerata</taxon>
        <taxon>Arachnida</taxon>
        <taxon>Acari</taxon>
        <taxon>Parasitiformes</taxon>
        <taxon>Mesostigmata</taxon>
        <taxon>Gamasina</taxon>
        <taxon>Dermanyssoidea</taxon>
        <taxon>Varroidae</taxon>
        <taxon>Varroa</taxon>
    </lineage>
</organism>
<feature type="compositionally biased region" description="Low complexity" evidence="1">
    <location>
        <begin position="229"/>
        <end position="240"/>
    </location>
</feature>
<reference evidence="2" key="1">
    <citation type="submission" date="2021-01" db="UniProtKB">
        <authorList>
            <consortium name="EnsemblMetazoa"/>
        </authorList>
    </citation>
    <scope>IDENTIFICATION</scope>
</reference>
<feature type="region of interest" description="Disordered" evidence="1">
    <location>
        <begin position="321"/>
        <end position="354"/>
    </location>
</feature>
<feature type="region of interest" description="Disordered" evidence="1">
    <location>
        <begin position="127"/>
        <end position="198"/>
    </location>
</feature>
<feature type="compositionally biased region" description="Low complexity" evidence="1">
    <location>
        <begin position="465"/>
        <end position="482"/>
    </location>
</feature>
<dbReference type="EnsemblMetazoa" id="XM_022809211">
    <property type="protein sequence ID" value="XP_022664946"/>
    <property type="gene ID" value="LOC111251984"/>
</dbReference>
<feature type="compositionally biased region" description="Low complexity" evidence="1">
    <location>
        <begin position="324"/>
        <end position="351"/>
    </location>
</feature>
<name>A0A7M7KCT1_VARDE</name>